<organism evidence="1 2">
    <name type="scientific">Leeuwenhoekiella nanhaiensis</name>
    <dbReference type="NCBI Taxonomy" id="1655491"/>
    <lineage>
        <taxon>Bacteria</taxon>
        <taxon>Pseudomonadati</taxon>
        <taxon>Bacteroidota</taxon>
        <taxon>Flavobacteriia</taxon>
        <taxon>Flavobacteriales</taxon>
        <taxon>Flavobacteriaceae</taxon>
        <taxon>Leeuwenhoekiella</taxon>
    </lineage>
</organism>
<dbReference type="Pfam" id="PF14014">
    <property type="entry name" value="DUF4230"/>
    <property type="match status" value="1"/>
</dbReference>
<proteinExistence type="predicted"/>
<dbReference type="Proteomes" id="UP000229433">
    <property type="component" value="Unassembled WGS sequence"/>
</dbReference>
<dbReference type="RefSeq" id="WP_099647182.1">
    <property type="nucleotide sequence ID" value="NZ_KZ319297.1"/>
</dbReference>
<evidence type="ECO:0000313" key="1">
    <source>
        <dbReference type="EMBL" id="PHQ28319.1"/>
    </source>
</evidence>
<dbReference type="OrthoDB" id="5700441at2"/>
<evidence type="ECO:0008006" key="3">
    <source>
        <dbReference type="Google" id="ProtNLM"/>
    </source>
</evidence>
<gene>
    <name evidence="1" type="ORF">CJ305_15340</name>
</gene>
<dbReference type="AlphaFoldDB" id="A0A2G1VPB6"/>
<sequence length="205" mass="23607">MRKLLIILLLIVLGIFTYNYFAERNESRQRLVESSALIQKEVRNVGKLIVTEGTFAQVFTYNDSKRMYFDLLTANKKALVVVNAKVSIAYDLRAMQTEIDEQNKTITILSIPKPEININPDIEYYDVTQDYLNQFEASDYNTIKKRVTASVRKKVEASELPEQAEQRLISELASIYAVTNALGWELRYNKTAIKSNDQLQKVIID</sequence>
<name>A0A2G1VPB6_9FLAO</name>
<protein>
    <recommendedName>
        <fullName evidence="3">DUF4230 domain-containing protein</fullName>
    </recommendedName>
</protein>
<keyword evidence="2" id="KW-1185">Reference proteome</keyword>
<dbReference type="InterPro" id="IPR025324">
    <property type="entry name" value="DUF4230"/>
</dbReference>
<evidence type="ECO:0000313" key="2">
    <source>
        <dbReference type="Proteomes" id="UP000229433"/>
    </source>
</evidence>
<reference evidence="1 2" key="1">
    <citation type="submission" date="2017-08" db="EMBL/GenBank/DDBJ databases">
        <title>The whole genome shortgun sequences of strain Leeuwenhoekiella nanhaiensis G18 from the South China Sea.</title>
        <authorList>
            <person name="Liu Q."/>
        </authorList>
    </citation>
    <scope>NUCLEOTIDE SEQUENCE [LARGE SCALE GENOMIC DNA]</scope>
    <source>
        <strain evidence="1 2">G18</strain>
    </source>
</reference>
<comment type="caution">
    <text evidence="1">The sequence shown here is derived from an EMBL/GenBank/DDBJ whole genome shotgun (WGS) entry which is preliminary data.</text>
</comment>
<dbReference type="EMBL" id="NQXA01000015">
    <property type="protein sequence ID" value="PHQ28319.1"/>
    <property type="molecule type" value="Genomic_DNA"/>
</dbReference>
<accession>A0A2G1VPB6</accession>